<comment type="caution">
    <text evidence="2">The sequence shown here is derived from an EMBL/GenBank/DDBJ whole genome shotgun (WGS) entry which is preliminary data.</text>
</comment>
<name>A0ABW6BJE4_9SPHI</name>
<dbReference type="EMBL" id="JBHUPB010000010">
    <property type="protein sequence ID" value="MFD2968793.1"/>
    <property type="molecule type" value="Genomic_DNA"/>
</dbReference>
<proteinExistence type="predicted"/>
<evidence type="ECO:0000256" key="1">
    <source>
        <dbReference type="SAM" id="SignalP"/>
    </source>
</evidence>
<reference evidence="3" key="1">
    <citation type="journal article" date="2019" name="Int. J. Syst. Evol. Microbiol.">
        <title>The Global Catalogue of Microorganisms (GCM) 10K type strain sequencing project: providing services to taxonomists for standard genome sequencing and annotation.</title>
        <authorList>
            <consortium name="The Broad Institute Genomics Platform"/>
            <consortium name="The Broad Institute Genome Sequencing Center for Infectious Disease"/>
            <person name="Wu L."/>
            <person name="Ma J."/>
        </authorList>
    </citation>
    <scope>NUCLEOTIDE SEQUENCE [LARGE SCALE GENOMIC DNA]</scope>
    <source>
        <strain evidence="3">KCTC 22814</strain>
    </source>
</reference>
<feature type="signal peptide" evidence="1">
    <location>
        <begin position="1"/>
        <end position="25"/>
    </location>
</feature>
<sequence>MFKKVMTLAVAIVAIGSAFVGSSNAKNLLQQNRWVLISNENETVSATTARNACPGIEDTCAYEVNAQGQPTGQTFGHI</sequence>
<accession>A0ABW6BJE4</accession>
<keyword evidence="1" id="KW-0732">Signal</keyword>
<gene>
    <name evidence="2" type="ORF">ACFS7Y_15450</name>
</gene>
<dbReference type="RefSeq" id="WP_320184940.1">
    <property type="nucleotide sequence ID" value="NZ_CP138332.1"/>
</dbReference>
<evidence type="ECO:0000313" key="2">
    <source>
        <dbReference type="EMBL" id="MFD2968793.1"/>
    </source>
</evidence>
<keyword evidence="3" id="KW-1185">Reference proteome</keyword>
<dbReference type="Proteomes" id="UP001597525">
    <property type="component" value="Unassembled WGS sequence"/>
</dbReference>
<protein>
    <submittedName>
        <fullName evidence="2">Uncharacterized protein</fullName>
    </submittedName>
</protein>
<evidence type="ECO:0000313" key="3">
    <source>
        <dbReference type="Proteomes" id="UP001597525"/>
    </source>
</evidence>
<organism evidence="2 3">
    <name type="scientific">Sphingobacterium bambusae</name>
    <dbReference type="NCBI Taxonomy" id="662858"/>
    <lineage>
        <taxon>Bacteria</taxon>
        <taxon>Pseudomonadati</taxon>
        <taxon>Bacteroidota</taxon>
        <taxon>Sphingobacteriia</taxon>
        <taxon>Sphingobacteriales</taxon>
        <taxon>Sphingobacteriaceae</taxon>
        <taxon>Sphingobacterium</taxon>
    </lineage>
</organism>
<feature type="chain" id="PRO_5047345240" evidence="1">
    <location>
        <begin position="26"/>
        <end position="78"/>
    </location>
</feature>